<feature type="region of interest" description="Disordered" evidence="1">
    <location>
        <begin position="1"/>
        <end position="109"/>
    </location>
</feature>
<evidence type="ECO:0000256" key="1">
    <source>
        <dbReference type="SAM" id="MobiDB-lite"/>
    </source>
</evidence>
<gene>
    <name evidence="2" type="ORF">ElyMa_000459900</name>
</gene>
<evidence type="ECO:0000313" key="2">
    <source>
        <dbReference type="EMBL" id="GFR75631.1"/>
    </source>
</evidence>
<accession>A0AAV4FRI9</accession>
<keyword evidence="3" id="KW-1185">Reference proteome</keyword>
<feature type="compositionally biased region" description="Acidic residues" evidence="1">
    <location>
        <begin position="49"/>
        <end position="64"/>
    </location>
</feature>
<dbReference type="EMBL" id="BMAT01000905">
    <property type="protein sequence ID" value="GFR75631.1"/>
    <property type="molecule type" value="Genomic_DNA"/>
</dbReference>
<organism evidence="2 3">
    <name type="scientific">Elysia marginata</name>
    <dbReference type="NCBI Taxonomy" id="1093978"/>
    <lineage>
        <taxon>Eukaryota</taxon>
        <taxon>Metazoa</taxon>
        <taxon>Spiralia</taxon>
        <taxon>Lophotrochozoa</taxon>
        <taxon>Mollusca</taxon>
        <taxon>Gastropoda</taxon>
        <taxon>Heterobranchia</taxon>
        <taxon>Euthyneura</taxon>
        <taxon>Panpulmonata</taxon>
        <taxon>Sacoglossa</taxon>
        <taxon>Placobranchoidea</taxon>
        <taxon>Plakobranchidae</taxon>
        <taxon>Elysia</taxon>
    </lineage>
</organism>
<protein>
    <submittedName>
        <fullName evidence="2">Uncharacterized protein</fullName>
    </submittedName>
</protein>
<dbReference type="AlphaFoldDB" id="A0AAV4FRI9"/>
<comment type="caution">
    <text evidence="2">The sequence shown here is derived from an EMBL/GenBank/DDBJ whole genome shotgun (WGS) entry which is preliminary data.</text>
</comment>
<feature type="compositionally biased region" description="Acidic residues" evidence="1">
    <location>
        <begin position="76"/>
        <end position="104"/>
    </location>
</feature>
<sequence>MKRSCDEPSTSSGKRAKPIRFTVQQVMDALADSDADEAEFHQEYYDNSSSDDDFNSDGASDDEDGGRSRGEGGGGCDDDDHDDNDGDDDDDDDYDDDDDDDDDNVGNFCDAKWPCGKQYQAVLEQVKQRENTIGIKMDSYNNNIIRVTRNSFSFPKHKKQQQII</sequence>
<evidence type="ECO:0000313" key="3">
    <source>
        <dbReference type="Proteomes" id="UP000762676"/>
    </source>
</evidence>
<name>A0AAV4FRI9_9GAST</name>
<proteinExistence type="predicted"/>
<dbReference type="Proteomes" id="UP000762676">
    <property type="component" value="Unassembled WGS sequence"/>
</dbReference>
<reference evidence="2 3" key="1">
    <citation type="journal article" date="2021" name="Elife">
        <title>Chloroplast acquisition without the gene transfer in kleptoplastic sea slugs, Plakobranchus ocellatus.</title>
        <authorList>
            <person name="Maeda T."/>
            <person name="Takahashi S."/>
            <person name="Yoshida T."/>
            <person name="Shimamura S."/>
            <person name="Takaki Y."/>
            <person name="Nagai Y."/>
            <person name="Toyoda A."/>
            <person name="Suzuki Y."/>
            <person name="Arimoto A."/>
            <person name="Ishii H."/>
            <person name="Satoh N."/>
            <person name="Nishiyama T."/>
            <person name="Hasebe M."/>
            <person name="Maruyama T."/>
            <person name="Minagawa J."/>
            <person name="Obokata J."/>
            <person name="Shigenobu S."/>
        </authorList>
    </citation>
    <scope>NUCLEOTIDE SEQUENCE [LARGE SCALE GENOMIC DNA]</scope>
</reference>